<organism evidence="2 3">
    <name type="scientific">Cristinia sonorae</name>
    <dbReference type="NCBI Taxonomy" id="1940300"/>
    <lineage>
        <taxon>Eukaryota</taxon>
        <taxon>Fungi</taxon>
        <taxon>Dikarya</taxon>
        <taxon>Basidiomycota</taxon>
        <taxon>Agaricomycotina</taxon>
        <taxon>Agaricomycetes</taxon>
        <taxon>Agaricomycetidae</taxon>
        <taxon>Agaricales</taxon>
        <taxon>Pleurotineae</taxon>
        <taxon>Stephanosporaceae</taxon>
        <taxon>Cristinia</taxon>
    </lineage>
</organism>
<dbReference type="Proteomes" id="UP000813824">
    <property type="component" value="Unassembled WGS sequence"/>
</dbReference>
<protein>
    <submittedName>
        <fullName evidence="2">Uncharacterized protein</fullName>
    </submittedName>
</protein>
<evidence type="ECO:0000313" key="2">
    <source>
        <dbReference type="EMBL" id="KAH8101518.1"/>
    </source>
</evidence>
<sequence>MVKLKEVAVQILNENLEPLEEYGTTRVSDIVSCTVASEDGQHFVLKFEDLRNPRLNHQWSTAFDTWIDEDGSVPRYILHPGGDHLCRGLDISATAGRRFQFSAIDGSASVTTRSKSADNIGLIEVFVYKTKELRVSKCTCTQRPLRDPNQARYGGGRPFGDAPVTRSSRRDGLHRTRLGDEYVDNVFLDCADTKDIGLYATFKIMYKPKVILQANSVIPLPPHRYPLRRAQDPAPPPIVPQPPS</sequence>
<proteinExistence type="predicted"/>
<gene>
    <name evidence="2" type="ORF">BXZ70DRAFT_99396</name>
</gene>
<comment type="caution">
    <text evidence="2">The sequence shown here is derived from an EMBL/GenBank/DDBJ whole genome shotgun (WGS) entry which is preliminary data.</text>
</comment>
<feature type="region of interest" description="Disordered" evidence="1">
    <location>
        <begin position="146"/>
        <end position="172"/>
    </location>
</feature>
<accession>A0A8K0XQP2</accession>
<dbReference type="AlphaFoldDB" id="A0A8K0XQP2"/>
<feature type="compositionally biased region" description="Pro residues" evidence="1">
    <location>
        <begin position="233"/>
        <end position="244"/>
    </location>
</feature>
<dbReference type="EMBL" id="JAEVFJ010000012">
    <property type="protein sequence ID" value="KAH8101518.1"/>
    <property type="molecule type" value="Genomic_DNA"/>
</dbReference>
<keyword evidence="3" id="KW-1185">Reference proteome</keyword>
<evidence type="ECO:0000313" key="3">
    <source>
        <dbReference type="Proteomes" id="UP000813824"/>
    </source>
</evidence>
<name>A0A8K0XQP2_9AGAR</name>
<evidence type="ECO:0000256" key="1">
    <source>
        <dbReference type="SAM" id="MobiDB-lite"/>
    </source>
</evidence>
<feature type="region of interest" description="Disordered" evidence="1">
    <location>
        <begin position="223"/>
        <end position="244"/>
    </location>
</feature>
<reference evidence="2" key="1">
    <citation type="journal article" date="2021" name="New Phytol.">
        <title>Evolutionary innovations through gain and loss of genes in the ectomycorrhizal Boletales.</title>
        <authorList>
            <person name="Wu G."/>
            <person name="Miyauchi S."/>
            <person name="Morin E."/>
            <person name="Kuo A."/>
            <person name="Drula E."/>
            <person name="Varga T."/>
            <person name="Kohler A."/>
            <person name="Feng B."/>
            <person name="Cao Y."/>
            <person name="Lipzen A."/>
            <person name="Daum C."/>
            <person name="Hundley H."/>
            <person name="Pangilinan J."/>
            <person name="Johnson J."/>
            <person name="Barry K."/>
            <person name="LaButti K."/>
            <person name="Ng V."/>
            <person name="Ahrendt S."/>
            <person name="Min B."/>
            <person name="Choi I.G."/>
            <person name="Park H."/>
            <person name="Plett J.M."/>
            <person name="Magnuson J."/>
            <person name="Spatafora J.W."/>
            <person name="Nagy L.G."/>
            <person name="Henrissat B."/>
            <person name="Grigoriev I.V."/>
            <person name="Yang Z.L."/>
            <person name="Xu J."/>
            <person name="Martin F.M."/>
        </authorList>
    </citation>
    <scope>NUCLEOTIDE SEQUENCE</scope>
    <source>
        <strain evidence="2">KKN 215</strain>
    </source>
</reference>